<evidence type="ECO:0000256" key="4">
    <source>
        <dbReference type="ARBA" id="ARBA00022525"/>
    </source>
</evidence>
<keyword evidence="4" id="KW-0964">Secreted</keyword>
<comment type="similarity">
    <text evidence="3">Belongs to the RBT5 family.</text>
</comment>
<dbReference type="SMART" id="SM00747">
    <property type="entry name" value="CFEM"/>
    <property type="match status" value="1"/>
</dbReference>
<dbReference type="InterPro" id="IPR008427">
    <property type="entry name" value="Extracellular_membr_CFEM_dom"/>
</dbReference>
<dbReference type="VEuPathDB" id="FungiDB:jhhlp_000405"/>
<keyword evidence="7 9" id="KW-1015">Disulfide bond</keyword>
<comment type="caution">
    <text evidence="9">Lacks conserved residue(s) required for the propagation of feature annotation.</text>
</comment>
<dbReference type="InParanoid" id="A0A2N3NKV0"/>
<reference evidence="13 14" key="1">
    <citation type="journal article" date="2017" name="G3 (Bethesda)">
        <title>First Draft Genome Sequence of the Pathogenic Fungus Lomentospora prolificans (Formerly Scedosporium prolificans).</title>
        <authorList>
            <person name="Luo R."/>
            <person name="Zimin A."/>
            <person name="Workman R."/>
            <person name="Fan Y."/>
            <person name="Pertea G."/>
            <person name="Grossman N."/>
            <person name="Wear M.P."/>
            <person name="Jia B."/>
            <person name="Miller H."/>
            <person name="Casadevall A."/>
            <person name="Timp W."/>
            <person name="Zhang S.X."/>
            <person name="Salzberg S.L."/>
        </authorList>
    </citation>
    <scope>NUCLEOTIDE SEQUENCE [LARGE SCALE GENOMIC DNA]</scope>
    <source>
        <strain evidence="13 14">JHH-5317</strain>
    </source>
</reference>
<evidence type="ECO:0000313" key="13">
    <source>
        <dbReference type="EMBL" id="PKS13064.1"/>
    </source>
</evidence>
<evidence type="ECO:0000256" key="3">
    <source>
        <dbReference type="ARBA" id="ARBA00010031"/>
    </source>
</evidence>
<feature type="disulfide bond" evidence="9">
    <location>
        <begin position="48"/>
        <end position="55"/>
    </location>
</feature>
<evidence type="ECO:0000256" key="7">
    <source>
        <dbReference type="ARBA" id="ARBA00023157"/>
    </source>
</evidence>
<accession>A0A2N3NKV0</accession>
<evidence type="ECO:0000256" key="5">
    <source>
        <dbReference type="ARBA" id="ARBA00022622"/>
    </source>
</evidence>
<protein>
    <recommendedName>
        <fullName evidence="12">CFEM domain-containing protein</fullName>
    </recommendedName>
</protein>
<sequence>MKLSTTSILASLALATTVTASTSAEQIADQLPSCARSCLAEVASSAGCDETDFSCQCTKVPDLDGAASDCFSEGCDSSEIGMVTIIAASICEAVRRADVATRTAPLQPAGATTTPPSGNDKHETETTQAAEGESSDEGGASVARVAVGWVGAAALVAMML</sequence>
<dbReference type="GO" id="GO:0005576">
    <property type="term" value="C:extracellular region"/>
    <property type="evidence" value="ECO:0007669"/>
    <property type="project" value="UniProtKB-SubCell"/>
</dbReference>
<keyword evidence="9" id="KW-0479">Metal-binding</keyword>
<evidence type="ECO:0000259" key="12">
    <source>
        <dbReference type="PROSITE" id="PS52012"/>
    </source>
</evidence>
<evidence type="ECO:0000256" key="1">
    <source>
        <dbReference type="ARBA" id="ARBA00004589"/>
    </source>
</evidence>
<name>A0A2N3NKV0_9PEZI</name>
<feature type="chain" id="PRO_5014839901" description="CFEM domain-containing protein" evidence="11">
    <location>
        <begin position="21"/>
        <end position="160"/>
    </location>
</feature>
<dbReference type="STRING" id="41688.A0A2N3NKV0"/>
<feature type="signal peptide" evidence="11">
    <location>
        <begin position="1"/>
        <end position="20"/>
    </location>
</feature>
<evidence type="ECO:0000256" key="9">
    <source>
        <dbReference type="PROSITE-ProRule" id="PRU01356"/>
    </source>
</evidence>
<comment type="caution">
    <text evidence="13">The sequence shown here is derived from an EMBL/GenBank/DDBJ whole genome shotgun (WGS) entry which is preliminary data.</text>
</comment>
<evidence type="ECO:0000256" key="11">
    <source>
        <dbReference type="SAM" id="SignalP"/>
    </source>
</evidence>
<dbReference type="PROSITE" id="PS52012">
    <property type="entry name" value="CFEM"/>
    <property type="match status" value="1"/>
</dbReference>
<dbReference type="OrthoDB" id="3767534at2759"/>
<organism evidence="13 14">
    <name type="scientific">Lomentospora prolificans</name>
    <dbReference type="NCBI Taxonomy" id="41688"/>
    <lineage>
        <taxon>Eukaryota</taxon>
        <taxon>Fungi</taxon>
        <taxon>Dikarya</taxon>
        <taxon>Ascomycota</taxon>
        <taxon>Pezizomycotina</taxon>
        <taxon>Sordariomycetes</taxon>
        <taxon>Hypocreomycetidae</taxon>
        <taxon>Microascales</taxon>
        <taxon>Microascaceae</taxon>
        <taxon>Lomentospora</taxon>
    </lineage>
</organism>
<evidence type="ECO:0000256" key="10">
    <source>
        <dbReference type="SAM" id="MobiDB-lite"/>
    </source>
</evidence>
<dbReference type="GO" id="GO:0046872">
    <property type="term" value="F:metal ion binding"/>
    <property type="evidence" value="ECO:0007669"/>
    <property type="project" value="UniProtKB-UniRule"/>
</dbReference>
<keyword evidence="6 11" id="KW-0732">Signal</keyword>
<comment type="subcellular location">
    <subcellularLocation>
        <location evidence="1">Membrane</location>
        <topology evidence="1">Lipid-anchor</topology>
        <topology evidence="1">GPI-anchor</topology>
    </subcellularLocation>
    <subcellularLocation>
        <location evidence="2">Secreted</location>
    </subcellularLocation>
</comment>
<dbReference type="Pfam" id="PF05730">
    <property type="entry name" value="CFEM"/>
    <property type="match status" value="1"/>
</dbReference>
<evidence type="ECO:0000256" key="8">
    <source>
        <dbReference type="ARBA" id="ARBA00023288"/>
    </source>
</evidence>
<keyword evidence="5" id="KW-0325">Glycoprotein</keyword>
<keyword evidence="5" id="KW-0336">GPI-anchor</keyword>
<feature type="binding site" description="axial binding residue" evidence="9">
    <location>
        <position position="52"/>
    </location>
    <ligand>
        <name>heme</name>
        <dbReference type="ChEBI" id="CHEBI:30413"/>
    </ligand>
    <ligandPart>
        <name>Fe</name>
        <dbReference type="ChEBI" id="CHEBI:18248"/>
    </ligandPart>
</feature>
<evidence type="ECO:0000256" key="2">
    <source>
        <dbReference type="ARBA" id="ARBA00004613"/>
    </source>
</evidence>
<dbReference type="AlphaFoldDB" id="A0A2N3NKV0"/>
<evidence type="ECO:0000256" key="6">
    <source>
        <dbReference type="ARBA" id="ARBA00022729"/>
    </source>
</evidence>
<feature type="region of interest" description="Disordered" evidence="10">
    <location>
        <begin position="102"/>
        <end position="139"/>
    </location>
</feature>
<dbReference type="Proteomes" id="UP000233524">
    <property type="component" value="Unassembled WGS sequence"/>
</dbReference>
<evidence type="ECO:0000313" key="14">
    <source>
        <dbReference type="Proteomes" id="UP000233524"/>
    </source>
</evidence>
<keyword evidence="14" id="KW-1185">Reference proteome</keyword>
<keyword evidence="9" id="KW-0349">Heme</keyword>
<keyword evidence="8" id="KW-0449">Lipoprotein</keyword>
<dbReference type="EMBL" id="NLAX01000002">
    <property type="protein sequence ID" value="PKS13064.1"/>
    <property type="molecule type" value="Genomic_DNA"/>
</dbReference>
<dbReference type="GO" id="GO:0098552">
    <property type="term" value="C:side of membrane"/>
    <property type="evidence" value="ECO:0007669"/>
    <property type="project" value="UniProtKB-KW"/>
</dbReference>
<gene>
    <name evidence="13" type="ORF">jhhlp_000405</name>
</gene>
<keyword evidence="5" id="KW-0472">Membrane</keyword>
<keyword evidence="9" id="KW-0408">Iron</keyword>
<proteinExistence type="inferred from homology"/>
<feature type="domain" description="CFEM" evidence="12">
    <location>
        <begin position="6"/>
        <end position="119"/>
    </location>
</feature>